<dbReference type="AlphaFoldDB" id="A0A0U5G5C4"/>
<dbReference type="Gene3D" id="3.30.70.100">
    <property type="match status" value="1"/>
</dbReference>
<dbReference type="OMA" id="ARNIHWD"/>
<reference evidence="3" key="1">
    <citation type="journal article" date="2016" name="Genome Announc.">
        <title>Draft genome sequences of fungus Aspergillus calidoustus.</title>
        <authorList>
            <person name="Horn F."/>
            <person name="Linde J."/>
            <person name="Mattern D.J."/>
            <person name="Walther G."/>
            <person name="Guthke R."/>
            <person name="Scherlach K."/>
            <person name="Martin K."/>
            <person name="Brakhage A.A."/>
            <person name="Petzke L."/>
            <person name="Valiante V."/>
        </authorList>
    </citation>
    <scope>NUCLEOTIDE SEQUENCE [LARGE SCALE GENOMIC DNA]</scope>
    <source>
        <strain evidence="3">SF006504</strain>
    </source>
</reference>
<evidence type="ECO:0000256" key="1">
    <source>
        <dbReference type="SAM" id="MobiDB-lite"/>
    </source>
</evidence>
<dbReference type="Proteomes" id="UP000054771">
    <property type="component" value="Unassembled WGS sequence"/>
</dbReference>
<evidence type="ECO:0000313" key="2">
    <source>
        <dbReference type="EMBL" id="CEL06061.1"/>
    </source>
</evidence>
<dbReference type="OrthoDB" id="265717at2759"/>
<feature type="region of interest" description="Disordered" evidence="1">
    <location>
        <begin position="139"/>
        <end position="158"/>
    </location>
</feature>
<gene>
    <name evidence="2" type="ORF">ASPCAL07171</name>
</gene>
<dbReference type="PANTHER" id="PTHR40257">
    <property type="match status" value="1"/>
</dbReference>
<accession>A0A0U5G5C4</accession>
<evidence type="ECO:0000313" key="3">
    <source>
        <dbReference type="Proteomes" id="UP000054771"/>
    </source>
</evidence>
<dbReference type="PANTHER" id="PTHR40257:SF1">
    <property type="entry name" value="DUF1330 DOMAIN-CONTAINING PROTEIN"/>
    <property type="match status" value="1"/>
</dbReference>
<proteinExistence type="predicted"/>
<sequence>MTPNTASPIFSSPPSLQHHRLLNLNRHLFTMPGLTLHLLTLSPETSAKDFVRDLKKAASTRVIVASRPRRVIISPTILDTTTLLSEPWDLLLLLLPPNPREPLFPPTLASQITKEYKIKVGIPSKLLNSYPERDAQLKREAKGVPLTGSLDNLSTESTGENLEVSGDLLKFMNEFSAVYDKPVTMLNLLHFQRPDGKQNYFKYGQGFTPVASKRGGNAKLVGNVVKPASAADSDSRGPHDRPEQEWWNEISIVHYPSIRHFCDMLAAEDYQEVNRKYRLAALRDTFLLCTTEFDLEDEAAKL</sequence>
<dbReference type="EMBL" id="CDMC01000005">
    <property type="protein sequence ID" value="CEL06061.1"/>
    <property type="molecule type" value="Genomic_DNA"/>
</dbReference>
<name>A0A0U5G5C4_ASPCI</name>
<keyword evidence="3" id="KW-1185">Reference proteome</keyword>
<protein>
    <submittedName>
        <fullName evidence="2">Uncharacterized protein</fullName>
    </submittedName>
</protein>
<organism evidence="2 3">
    <name type="scientific">Aspergillus calidoustus</name>
    <dbReference type="NCBI Taxonomy" id="454130"/>
    <lineage>
        <taxon>Eukaryota</taxon>
        <taxon>Fungi</taxon>
        <taxon>Dikarya</taxon>
        <taxon>Ascomycota</taxon>
        <taxon>Pezizomycotina</taxon>
        <taxon>Eurotiomycetes</taxon>
        <taxon>Eurotiomycetidae</taxon>
        <taxon>Eurotiales</taxon>
        <taxon>Aspergillaceae</taxon>
        <taxon>Aspergillus</taxon>
        <taxon>Aspergillus subgen. Nidulantes</taxon>
    </lineage>
</organism>
<feature type="compositionally biased region" description="Polar residues" evidence="1">
    <location>
        <begin position="149"/>
        <end position="158"/>
    </location>
</feature>